<name>A0ABV7EUW5_9GAMM</name>
<keyword evidence="3 6" id="KW-0805">Transcription regulation</keyword>
<dbReference type="NCBIfam" id="NF001030">
    <property type="entry name" value="PRK00110.1"/>
    <property type="match status" value="1"/>
</dbReference>
<evidence type="ECO:0000256" key="3">
    <source>
        <dbReference type="ARBA" id="ARBA00023015"/>
    </source>
</evidence>
<evidence type="ECO:0000259" key="9">
    <source>
        <dbReference type="Pfam" id="PF20772"/>
    </source>
</evidence>
<feature type="domain" description="TACO1/YebC-like N-terminal" evidence="9">
    <location>
        <begin position="5"/>
        <end position="75"/>
    </location>
</feature>
<keyword evidence="5 6" id="KW-0804">Transcription</keyword>
<dbReference type="Proteomes" id="UP001595462">
    <property type="component" value="Unassembled WGS sequence"/>
</dbReference>
<reference evidence="11" key="1">
    <citation type="journal article" date="2019" name="Int. J. Syst. Evol. Microbiol.">
        <title>The Global Catalogue of Microorganisms (GCM) 10K type strain sequencing project: providing services to taxonomists for standard genome sequencing and annotation.</title>
        <authorList>
            <consortium name="The Broad Institute Genomics Platform"/>
            <consortium name="The Broad Institute Genome Sequencing Center for Infectious Disease"/>
            <person name="Wu L."/>
            <person name="Ma J."/>
        </authorList>
    </citation>
    <scope>NUCLEOTIDE SEQUENCE [LARGE SCALE GENOMIC DNA]</scope>
    <source>
        <strain evidence="11">KCTC 52640</strain>
    </source>
</reference>
<dbReference type="EMBL" id="JBHRSS010000008">
    <property type="protein sequence ID" value="MFC3105392.1"/>
    <property type="molecule type" value="Genomic_DNA"/>
</dbReference>
<comment type="subcellular location">
    <subcellularLocation>
        <location evidence="6">Cytoplasm</location>
    </subcellularLocation>
</comment>
<evidence type="ECO:0000256" key="4">
    <source>
        <dbReference type="ARBA" id="ARBA00023125"/>
    </source>
</evidence>
<evidence type="ECO:0000259" key="8">
    <source>
        <dbReference type="Pfam" id="PF01709"/>
    </source>
</evidence>
<dbReference type="Gene3D" id="1.10.10.200">
    <property type="match status" value="1"/>
</dbReference>
<dbReference type="NCBIfam" id="TIGR01033">
    <property type="entry name" value="YebC/PmpR family DNA-binding transcriptional regulator"/>
    <property type="match status" value="1"/>
</dbReference>
<feature type="domain" description="TACO1/YebC-like second and third" evidence="8">
    <location>
        <begin position="82"/>
        <end position="237"/>
    </location>
</feature>
<comment type="similarity">
    <text evidence="1 6">Belongs to the TACO1 family.</text>
</comment>
<dbReference type="Pfam" id="PF01709">
    <property type="entry name" value="Transcrip_reg"/>
    <property type="match status" value="1"/>
</dbReference>
<dbReference type="PANTHER" id="PTHR12532">
    <property type="entry name" value="TRANSLATIONAL ACTIVATOR OF CYTOCHROME C OXIDASE 1"/>
    <property type="match status" value="1"/>
</dbReference>
<dbReference type="InterPro" id="IPR002876">
    <property type="entry name" value="Transcrip_reg_TACO1-like"/>
</dbReference>
<dbReference type="NCBIfam" id="NF009044">
    <property type="entry name" value="PRK12378.1"/>
    <property type="match status" value="1"/>
</dbReference>
<dbReference type="Gene3D" id="3.30.70.980">
    <property type="match status" value="2"/>
</dbReference>
<dbReference type="InterPro" id="IPR017856">
    <property type="entry name" value="Integrase-like_N"/>
</dbReference>
<accession>A0ABV7EUW5</accession>
<protein>
    <recommendedName>
        <fullName evidence="6">Probable transcriptional regulatory protein ACFOSU_16070</fullName>
    </recommendedName>
</protein>
<dbReference type="SUPFAM" id="SSF75625">
    <property type="entry name" value="YebC-like"/>
    <property type="match status" value="1"/>
</dbReference>
<evidence type="ECO:0000256" key="2">
    <source>
        <dbReference type="ARBA" id="ARBA00022490"/>
    </source>
</evidence>
<gene>
    <name evidence="10" type="ORF">ACFOSU_16070</name>
</gene>
<dbReference type="InterPro" id="IPR026564">
    <property type="entry name" value="Transcrip_reg_TACO1-like_dom3"/>
</dbReference>
<keyword evidence="4 6" id="KW-0238">DNA-binding</keyword>
<dbReference type="Pfam" id="PF20772">
    <property type="entry name" value="TACO1_YebC_N"/>
    <property type="match status" value="1"/>
</dbReference>
<dbReference type="GO" id="GO:0003677">
    <property type="term" value="F:DNA binding"/>
    <property type="evidence" value="ECO:0007669"/>
    <property type="project" value="UniProtKB-KW"/>
</dbReference>
<dbReference type="PANTHER" id="PTHR12532:SF6">
    <property type="entry name" value="TRANSCRIPTIONAL REGULATORY PROTEIN YEBC-RELATED"/>
    <property type="match status" value="1"/>
</dbReference>
<proteinExistence type="inferred from homology"/>
<dbReference type="RefSeq" id="WP_380690947.1">
    <property type="nucleotide sequence ID" value="NZ_JBHRSS010000008.1"/>
</dbReference>
<keyword evidence="11" id="KW-1185">Reference proteome</keyword>
<evidence type="ECO:0000256" key="1">
    <source>
        <dbReference type="ARBA" id="ARBA00008724"/>
    </source>
</evidence>
<evidence type="ECO:0000256" key="7">
    <source>
        <dbReference type="SAM" id="MobiDB-lite"/>
    </source>
</evidence>
<evidence type="ECO:0000256" key="5">
    <source>
        <dbReference type="ARBA" id="ARBA00023163"/>
    </source>
</evidence>
<evidence type="ECO:0000313" key="11">
    <source>
        <dbReference type="Proteomes" id="UP001595462"/>
    </source>
</evidence>
<dbReference type="InterPro" id="IPR048300">
    <property type="entry name" value="TACO1_YebC-like_2nd/3rd_dom"/>
</dbReference>
<sequence length="249" mass="26982">MAGHSKWANIQHRKNAQDKKRGKVFTKIIREITVAARMGGGDPSDNPRLRLAWDKALAANMPKDNIERAVKRGTGDGQGENYEEIRYEGYGPNGVAIMVDCMTDNKNRTVSEVRYTFNRNGGNLGADGSVAYLFERKGVLTFGPDTDDEDVLAPALEAGAEDLVEYEDGSFDVLSAPDDYSIVKAAVEQAGFEPAASDVTMRPATTVDLQGEEAESCLKLIEALEDLDDVQNVYSNAELDEATLSGAPA</sequence>
<dbReference type="InterPro" id="IPR029072">
    <property type="entry name" value="YebC-like"/>
</dbReference>
<comment type="caution">
    <text evidence="10">The sequence shown here is derived from an EMBL/GenBank/DDBJ whole genome shotgun (WGS) entry which is preliminary data.</text>
</comment>
<keyword evidence="2 6" id="KW-0963">Cytoplasm</keyword>
<dbReference type="InterPro" id="IPR049083">
    <property type="entry name" value="TACO1_YebC_N"/>
</dbReference>
<organism evidence="10 11">
    <name type="scientific">Salinisphaera aquimarina</name>
    <dbReference type="NCBI Taxonomy" id="2094031"/>
    <lineage>
        <taxon>Bacteria</taxon>
        <taxon>Pseudomonadati</taxon>
        <taxon>Pseudomonadota</taxon>
        <taxon>Gammaproteobacteria</taxon>
        <taxon>Salinisphaerales</taxon>
        <taxon>Salinisphaeraceae</taxon>
        <taxon>Salinisphaera</taxon>
    </lineage>
</organism>
<dbReference type="HAMAP" id="MF_00693">
    <property type="entry name" value="Transcrip_reg_TACO1"/>
    <property type="match status" value="1"/>
</dbReference>
<evidence type="ECO:0000313" key="10">
    <source>
        <dbReference type="EMBL" id="MFC3105392.1"/>
    </source>
</evidence>
<evidence type="ECO:0000256" key="6">
    <source>
        <dbReference type="HAMAP-Rule" id="MF_00693"/>
    </source>
</evidence>
<feature type="region of interest" description="Disordered" evidence="7">
    <location>
        <begin position="1"/>
        <end position="21"/>
    </location>
</feature>